<proteinExistence type="predicted"/>
<feature type="region of interest" description="Disordered" evidence="1">
    <location>
        <begin position="1"/>
        <end position="23"/>
    </location>
</feature>
<dbReference type="EMBL" id="UOYP01000019">
    <property type="protein sequence ID" value="VAY86648.1"/>
    <property type="molecule type" value="Genomic_DNA"/>
</dbReference>
<gene>
    <name evidence="2" type="ORF">CARN8_1150014</name>
</gene>
<dbReference type="AlphaFoldDB" id="A0A3P3ZLE3"/>
<feature type="compositionally biased region" description="Polar residues" evidence="1">
    <location>
        <begin position="1"/>
        <end position="11"/>
    </location>
</feature>
<accession>A0A3P3ZLE3</accession>
<organism evidence="2">
    <name type="scientific">mine drainage metagenome</name>
    <dbReference type="NCBI Taxonomy" id="410659"/>
    <lineage>
        <taxon>unclassified sequences</taxon>
        <taxon>metagenomes</taxon>
        <taxon>ecological metagenomes</taxon>
    </lineage>
</organism>
<sequence>MGGLQRSQSFPEQWELKKTRRME</sequence>
<evidence type="ECO:0000313" key="2">
    <source>
        <dbReference type="EMBL" id="VAY86648.1"/>
    </source>
</evidence>
<evidence type="ECO:0000256" key="1">
    <source>
        <dbReference type="SAM" id="MobiDB-lite"/>
    </source>
</evidence>
<feature type="compositionally biased region" description="Basic and acidic residues" evidence="1">
    <location>
        <begin position="14"/>
        <end position="23"/>
    </location>
</feature>
<protein>
    <submittedName>
        <fullName evidence="2">Uncharacterized protein</fullName>
    </submittedName>
</protein>
<reference evidence="2" key="1">
    <citation type="submission" date="2018-10" db="EMBL/GenBank/DDBJ databases">
        <authorList>
            <person name="Plewniak F."/>
        </authorList>
    </citation>
    <scope>NUCLEOTIDE SEQUENCE</scope>
</reference>
<name>A0A3P3ZLE3_9ZZZZ</name>